<protein>
    <submittedName>
        <fullName evidence="2">Uncharacterized protein</fullName>
    </submittedName>
</protein>
<dbReference type="GO" id="GO:0006606">
    <property type="term" value="P:protein import into nucleus"/>
    <property type="evidence" value="ECO:0007669"/>
    <property type="project" value="TreeGrafter"/>
</dbReference>
<dbReference type="GO" id="GO:0044611">
    <property type="term" value="C:nuclear pore inner ring"/>
    <property type="evidence" value="ECO:0007669"/>
    <property type="project" value="TreeGrafter"/>
</dbReference>
<dbReference type="AlphaFoldDB" id="A0A061QPS1"/>
<dbReference type="InterPro" id="IPR044840">
    <property type="entry name" value="Nup188"/>
</dbReference>
<evidence type="ECO:0000313" key="2">
    <source>
        <dbReference type="EMBL" id="JAC61683.1"/>
    </source>
</evidence>
<accession>A0A061QPS1</accession>
<dbReference type="PANTHER" id="PTHR31431:SF1">
    <property type="entry name" value="NUCLEOPORIN NUP188"/>
    <property type="match status" value="1"/>
</dbReference>
<dbReference type="PANTHER" id="PTHR31431">
    <property type="entry name" value="NUCLEOPORIN NUP188 HOMOLOG"/>
    <property type="match status" value="1"/>
</dbReference>
<sequence>MVYQADGLWWHPHIKVYTSCVEGDASALRKHATWLLDLVAKFKPPSDESRSALEKNTHLEVSGKKAAIEERLRGPVLQVSQHLSLDQVQSFFLFKRWWKDEGRGTAPERLGASDLIKVTEYYFAERLHLLKTAEEVLIRAQEESETKEILKDIIQQGFEKPRGAKATGRSPWPRRQDDRRKAG</sequence>
<reference evidence="2" key="1">
    <citation type="submission" date="2014-05" db="EMBL/GenBank/DDBJ databases">
        <title>The transcriptome of the halophilic microalga Tetraselmis sp. GSL018 isolated from the Great Salt Lake, Utah.</title>
        <authorList>
            <person name="Jinkerson R.E."/>
            <person name="D'Adamo S."/>
            <person name="Posewitz M.C."/>
        </authorList>
    </citation>
    <scope>NUCLEOTIDE SEQUENCE</scope>
    <source>
        <strain evidence="2">GSL018</strain>
    </source>
</reference>
<dbReference type="GO" id="GO:0017056">
    <property type="term" value="F:structural constituent of nuclear pore"/>
    <property type="evidence" value="ECO:0007669"/>
    <property type="project" value="InterPro"/>
</dbReference>
<evidence type="ECO:0000256" key="1">
    <source>
        <dbReference type="SAM" id="MobiDB-lite"/>
    </source>
</evidence>
<gene>
    <name evidence="2" type="ORF">TSPGSL018_25540</name>
</gene>
<feature type="compositionally biased region" description="Basic and acidic residues" evidence="1">
    <location>
        <begin position="174"/>
        <end position="183"/>
    </location>
</feature>
<proteinExistence type="predicted"/>
<dbReference type="EMBL" id="GBEZ01025401">
    <property type="protein sequence ID" value="JAC61683.1"/>
    <property type="molecule type" value="Transcribed_RNA"/>
</dbReference>
<organism evidence="2">
    <name type="scientific">Tetraselmis sp. GSL018</name>
    <dbReference type="NCBI Taxonomy" id="582737"/>
    <lineage>
        <taxon>Eukaryota</taxon>
        <taxon>Viridiplantae</taxon>
        <taxon>Chlorophyta</taxon>
        <taxon>core chlorophytes</taxon>
        <taxon>Chlorodendrophyceae</taxon>
        <taxon>Chlorodendrales</taxon>
        <taxon>Chlorodendraceae</taxon>
        <taxon>Tetraselmis</taxon>
    </lineage>
</organism>
<feature type="region of interest" description="Disordered" evidence="1">
    <location>
        <begin position="154"/>
        <end position="183"/>
    </location>
</feature>
<name>A0A061QPS1_9CHLO</name>
<dbReference type="GO" id="GO:0006405">
    <property type="term" value="P:RNA export from nucleus"/>
    <property type="evidence" value="ECO:0007669"/>
    <property type="project" value="TreeGrafter"/>
</dbReference>